<dbReference type="EMBL" id="PYIX02000054">
    <property type="protein sequence ID" value="RFC81837.1"/>
    <property type="molecule type" value="Genomic_DNA"/>
</dbReference>
<comment type="caution">
    <text evidence="1">The sequence shown here is derived from an EMBL/GenBank/DDBJ whole genome shotgun (WGS) entry which is preliminary data.</text>
</comment>
<gene>
    <name evidence="1" type="ORF">C9E89_019780</name>
</gene>
<sequence length="94" mass="9205">MPLPDKSTLIGANVTEQGFKTALGEFVDNASSKEDAKSKADAAQANAISAAAIDAKSKADAAQANAISAAAIDAKSKADAAQANAISAAATDAK</sequence>
<dbReference type="AlphaFoldDB" id="A0A371YK52"/>
<name>A0A371YK52_9GAMM</name>
<protein>
    <submittedName>
        <fullName evidence="1">Cell envelope integrity protein TolA</fullName>
    </submittedName>
</protein>
<feature type="non-terminal residue" evidence="1">
    <location>
        <position position="94"/>
    </location>
</feature>
<reference evidence="1 2" key="1">
    <citation type="submission" date="2018-08" db="EMBL/GenBank/DDBJ databases">
        <title>The draft genome of Acinetobacter sichuanensis strain WCHAc060041.</title>
        <authorList>
            <person name="Qin J."/>
            <person name="Feng Y."/>
            <person name="Zong Z."/>
        </authorList>
    </citation>
    <scope>NUCLEOTIDE SEQUENCE [LARGE SCALE GENOMIC DNA]</scope>
    <source>
        <strain evidence="1 2">WCHAc060041</strain>
    </source>
</reference>
<evidence type="ECO:0000313" key="2">
    <source>
        <dbReference type="Proteomes" id="UP000240957"/>
    </source>
</evidence>
<dbReference type="Proteomes" id="UP000240957">
    <property type="component" value="Unassembled WGS sequence"/>
</dbReference>
<organism evidence="1 2">
    <name type="scientific">Acinetobacter sichuanensis</name>
    <dbReference type="NCBI Taxonomy" id="2136183"/>
    <lineage>
        <taxon>Bacteria</taxon>
        <taxon>Pseudomonadati</taxon>
        <taxon>Pseudomonadota</taxon>
        <taxon>Gammaproteobacteria</taxon>
        <taxon>Moraxellales</taxon>
        <taxon>Moraxellaceae</taxon>
        <taxon>Acinetobacter</taxon>
    </lineage>
</organism>
<proteinExistence type="predicted"/>
<evidence type="ECO:0000313" key="1">
    <source>
        <dbReference type="EMBL" id="RFC81837.1"/>
    </source>
</evidence>
<accession>A0A371YK52</accession>